<accession>A0A1H5RJ58</accession>
<keyword evidence="2" id="KW-0238">DNA-binding</keyword>
<dbReference type="RefSeq" id="WP_086670703.1">
    <property type="nucleotide sequence ID" value="NZ_FNUJ01000015.1"/>
</dbReference>
<organism evidence="5 6">
    <name type="scientific">Amycolatopsis pretoriensis</name>
    <dbReference type="NCBI Taxonomy" id="218821"/>
    <lineage>
        <taxon>Bacteria</taxon>
        <taxon>Bacillati</taxon>
        <taxon>Actinomycetota</taxon>
        <taxon>Actinomycetes</taxon>
        <taxon>Pseudonocardiales</taxon>
        <taxon>Pseudonocardiaceae</taxon>
        <taxon>Amycolatopsis</taxon>
    </lineage>
</organism>
<dbReference type="SUPFAM" id="SSF46689">
    <property type="entry name" value="Homeodomain-like"/>
    <property type="match status" value="2"/>
</dbReference>
<keyword evidence="3" id="KW-0804">Transcription</keyword>
<evidence type="ECO:0000259" key="4">
    <source>
        <dbReference type="PROSITE" id="PS01124"/>
    </source>
</evidence>
<keyword evidence="6" id="KW-1185">Reference proteome</keyword>
<dbReference type="PANTHER" id="PTHR46796">
    <property type="entry name" value="HTH-TYPE TRANSCRIPTIONAL ACTIVATOR RHAS-RELATED"/>
    <property type="match status" value="1"/>
</dbReference>
<feature type="domain" description="HTH araC/xylS-type" evidence="4">
    <location>
        <begin position="198"/>
        <end position="296"/>
    </location>
</feature>
<evidence type="ECO:0000256" key="2">
    <source>
        <dbReference type="ARBA" id="ARBA00023125"/>
    </source>
</evidence>
<dbReference type="STRING" id="218821.SAMN05421837_11599"/>
<evidence type="ECO:0000313" key="5">
    <source>
        <dbReference type="EMBL" id="SEF37748.1"/>
    </source>
</evidence>
<gene>
    <name evidence="5" type="ORF">SAMN05421837_11599</name>
</gene>
<evidence type="ECO:0000313" key="6">
    <source>
        <dbReference type="Proteomes" id="UP000198878"/>
    </source>
</evidence>
<name>A0A1H5RJ58_9PSEU</name>
<keyword evidence="1" id="KW-0805">Transcription regulation</keyword>
<dbReference type="AlphaFoldDB" id="A0A1H5RJ58"/>
<dbReference type="GO" id="GO:0003700">
    <property type="term" value="F:DNA-binding transcription factor activity"/>
    <property type="evidence" value="ECO:0007669"/>
    <property type="project" value="InterPro"/>
</dbReference>
<evidence type="ECO:0000256" key="1">
    <source>
        <dbReference type="ARBA" id="ARBA00023015"/>
    </source>
</evidence>
<dbReference type="Proteomes" id="UP000198878">
    <property type="component" value="Unassembled WGS sequence"/>
</dbReference>
<dbReference type="SMART" id="SM00342">
    <property type="entry name" value="HTH_ARAC"/>
    <property type="match status" value="1"/>
</dbReference>
<dbReference type="Gene3D" id="1.10.10.60">
    <property type="entry name" value="Homeodomain-like"/>
    <property type="match status" value="2"/>
</dbReference>
<dbReference type="OrthoDB" id="2060755at2"/>
<evidence type="ECO:0000256" key="3">
    <source>
        <dbReference type="ARBA" id="ARBA00023163"/>
    </source>
</evidence>
<dbReference type="InterPro" id="IPR050204">
    <property type="entry name" value="AraC_XylS_family_regulators"/>
</dbReference>
<sequence>MVFDSARFDLRPYTGFETDRFVRRTFCSWEDAGWRSLLVQRFEHVPVAEEMALPAAADLHLVLPVSGRAELETRAGGRAVRERWLPGRVQLGLPHQAVVRRYHGDADMRSVQVHIPRDTVDATAARLGGDVPDFEAMAASVATGDPLLEAAVRALGSPGTADDLYAETAAAFLATHLLTRHGRLPAGGTPRREDARMRAAVAFLRERLAEPVTVADLADEVHLSVYHLVRVFRAATGQTPHRFLTALRVEEAKRLLRETGLPLERIAARCGFATAGALSAAFVRHTGVRPSVYRNS</sequence>
<reference evidence="6" key="1">
    <citation type="submission" date="2016-10" db="EMBL/GenBank/DDBJ databases">
        <authorList>
            <person name="Varghese N."/>
            <person name="Submissions S."/>
        </authorList>
    </citation>
    <scope>NUCLEOTIDE SEQUENCE [LARGE SCALE GENOMIC DNA]</scope>
    <source>
        <strain evidence="6">DSM 44654</strain>
    </source>
</reference>
<protein>
    <submittedName>
        <fullName evidence="5">AraC family transcriptional regulator</fullName>
    </submittedName>
</protein>
<proteinExistence type="predicted"/>
<dbReference type="InterPro" id="IPR018060">
    <property type="entry name" value="HTH_AraC"/>
</dbReference>
<dbReference type="InterPro" id="IPR009057">
    <property type="entry name" value="Homeodomain-like_sf"/>
</dbReference>
<dbReference type="Pfam" id="PF12833">
    <property type="entry name" value="HTH_18"/>
    <property type="match status" value="1"/>
</dbReference>
<dbReference type="PROSITE" id="PS01124">
    <property type="entry name" value="HTH_ARAC_FAMILY_2"/>
    <property type="match status" value="1"/>
</dbReference>
<dbReference type="EMBL" id="FNUJ01000015">
    <property type="protein sequence ID" value="SEF37748.1"/>
    <property type="molecule type" value="Genomic_DNA"/>
</dbReference>
<dbReference type="GO" id="GO:0043565">
    <property type="term" value="F:sequence-specific DNA binding"/>
    <property type="evidence" value="ECO:0007669"/>
    <property type="project" value="InterPro"/>
</dbReference>